<protein>
    <submittedName>
        <fullName evidence="2">Uncharacterized protein</fullName>
    </submittedName>
</protein>
<organism evidence="2 3">
    <name type="scientific">Botrytis elliptica</name>
    <dbReference type="NCBI Taxonomy" id="278938"/>
    <lineage>
        <taxon>Eukaryota</taxon>
        <taxon>Fungi</taxon>
        <taxon>Dikarya</taxon>
        <taxon>Ascomycota</taxon>
        <taxon>Pezizomycotina</taxon>
        <taxon>Leotiomycetes</taxon>
        <taxon>Helotiales</taxon>
        <taxon>Sclerotiniaceae</taxon>
        <taxon>Botrytis</taxon>
    </lineage>
</organism>
<evidence type="ECO:0000313" key="2">
    <source>
        <dbReference type="EMBL" id="TGO72416.1"/>
    </source>
</evidence>
<keyword evidence="3" id="KW-1185">Reference proteome</keyword>
<gene>
    <name evidence="2" type="ORF">BELL_0457g00070</name>
</gene>
<dbReference type="CDD" id="cd22811">
    <property type="entry name" value="agbl-like"/>
    <property type="match status" value="1"/>
</dbReference>
<sequence>MPQCFVTLPYNVGYPATGLTINDNIFPSALDLSLKLNKLYPQFLFSTKQFSFQDKTNRILTLSSTVFANQCYNHKKGVQKVQCVQKEELSQFASNYCKENWSKLVGDWTEYNDRSGNTANIGKVANFHSEEACIIAFLQVVERCYDGWGGGLSIDEGALLNINFCKWQAEPKRVRYDSLDARPEAKRVGWDELIDVPEAKRLRPEAPRIRYEGLREAKRVAWDGLKEASGARGSKRTKPTAPRVRYEGPREAKRVAWNGLPGDHEHTAKRVGFQGLRLQSQDL</sequence>
<evidence type="ECO:0000256" key="1">
    <source>
        <dbReference type="SAM" id="MobiDB-lite"/>
    </source>
</evidence>
<name>A0A4Z1JG00_9HELO</name>
<dbReference type="EMBL" id="PQXM01000455">
    <property type="protein sequence ID" value="TGO72416.1"/>
    <property type="molecule type" value="Genomic_DNA"/>
</dbReference>
<feature type="region of interest" description="Disordered" evidence="1">
    <location>
        <begin position="228"/>
        <end position="249"/>
    </location>
</feature>
<evidence type="ECO:0000313" key="3">
    <source>
        <dbReference type="Proteomes" id="UP000297229"/>
    </source>
</evidence>
<dbReference type="AlphaFoldDB" id="A0A4Z1JG00"/>
<comment type="caution">
    <text evidence="2">The sequence shown here is derived from an EMBL/GenBank/DDBJ whole genome shotgun (WGS) entry which is preliminary data.</text>
</comment>
<accession>A0A4Z1JG00</accession>
<dbReference type="Pfam" id="PF21691">
    <property type="entry name" value="LDL"/>
    <property type="match status" value="1"/>
</dbReference>
<dbReference type="InterPro" id="IPR048508">
    <property type="entry name" value="LDL"/>
</dbReference>
<proteinExistence type="predicted"/>
<dbReference type="Proteomes" id="UP000297229">
    <property type="component" value="Unassembled WGS sequence"/>
</dbReference>
<reference evidence="2 3" key="1">
    <citation type="submission" date="2017-12" db="EMBL/GenBank/DDBJ databases">
        <title>Comparative genomics of Botrytis spp.</title>
        <authorList>
            <person name="Valero-Jimenez C.A."/>
            <person name="Tapia P."/>
            <person name="Veloso J."/>
            <person name="Silva-Moreno E."/>
            <person name="Staats M."/>
            <person name="Valdes J.H."/>
            <person name="Van Kan J.A.L."/>
        </authorList>
    </citation>
    <scope>NUCLEOTIDE SEQUENCE [LARGE SCALE GENOMIC DNA]</scope>
    <source>
        <strain evidence="2 3">Be9601</strain>
    </source>
</reference>